<evidence type="ECO:0000313" key="1">
    <source>
        <dbReference type="EMBL" id="KAK7462200.1"/>
    </source>
</evidence>
<proteinExistence type="predicted"/>
<gene>
    <name evidence="1" type="ORF">VKT23_007805</name>
</gene>
<keyword evidence="2" id="KW-1185">Reference proteome</keyword>
<name>A0ABR1JN36_9AGAR</name>
<evidence type="ECO:0000313" key="2">
    <source>
        <dbReference type="Proteomes" id="UP001498398"/>
    </source>
</evidence>
<sequence>MALQASLPSSEIKTESISKKIFLVPVQTADKLRVGYVPSASEAVELKLIAAAVQPELVQLEEKAVWLTTMLEGVESERNILACYRDCHLGLAAPIRKLPVEILIEVFSLCCKSLKNRSLLVATDREASACSSTVSAPTLVLAQTCSLWRSIVLFSPSLWACLHIDLGWRPFDVQALVDLYLQRSGSSPITLHMEAFQGVDYNTIEMTSPYRRELGFEAFDLFESLLRTADRWVWASFDFHLDVYEALATVVDTWELTNMAKLKTLEFRTECIDIGTPLSISQRNLRAPLSNLFFDQFEVVKSLNIIQLPRLIPSYLASFRYISTIEVQKCHTLEEIQHTLSSCPRLRALKIGNEYGLDLNGANTIMEISSDSLETLSLSFRRVSGLRILTLLCFPRLSNLTIISTRLLPDAQSTQLMANGLEVVLCRSPSLSNLTLEGYLLSETSLLKTLSLAPALEEIRIFINVDHDGPVTNHFFEGLSLSSSRKPVLVPNLVLFHIHIRYFMRMDPLGADLLLPDLQTVVSMLESRSSGLKNFAFSARVDKLYDGQCFKICSSEEKRICVLKTGGMSVKFDVQFCDFTCI</sequence>
<dbReference type="Proteomes" id="UP001498398">
    <property type="component" value="Unassembled WGS sequence"/>
</dbReference>
<accession>A0ABR1JN36</accession>
<dbReference type="EMBL" id="JBANRG010000011">
    <property type="protein sequence ID" value="KAK7462200.1"/>
    <property type="molecule type" value="Genomic_DNA"/>
</dbReference>
<evidence type="ECO:0008006" key="3">
    <source>
        <dbReference type="Google" id="ProtNLM"/>
    </source>
</evidence>
<reference evidence="1 2" key="1">
    <citation type="submission" date="2024-01" db="EMBL/GenBank/DDBJ databases">
        <title>A draft genome for the cacao thread blight pathogen Marasmiellus scandens.</title>
        <authorList>
            <person name="Baruah I.K."/>
            <person name="Leung J."/>
            <person name="Bukari Y."/>
            <person name="Amoako-Attah I."/>
            <person name="Meinhardt L.W."/>
            <person name="Bailey B.A."/>
            <person name="Cohen S.P."/>
        </authorList>
    </citation>
    <scope>NUCLEOTIDE SEQUENCE [LARGE SCALE GENOMIC DNA]</scope>
    <source>
        <strain evidence="1 2">GH-19</strain>
    </source>
</reference>
<comment type="caution">
    <text evidence="1">The sequence shown here is derived from an EMBL/GenBank/DDBJ whole genome shotgun (WGS) entry which is preliminary data.</text>
</comment>
<dbReference type="SUPFAM" id="SSF52047">
    <property type="entry name" value="RNI-like"/>
    <property type="match status" value="1"/>
</dbReference>
<dbReference type="Gene3D" id="3.80.10.10">
    <property type="entry name" value="Ribonuclease Inhibitor"/>
    <property type="match status" value="1"/>
</dbReference>
<protein>
    <recommendedName>
        <fullName evidence="3">F-box domain-containing protein</fullName>
    </recommendedName>
</protein>
<organism evidence="1 2">
    <name type="scientific">Marasmiellus scandens</name>
    <dbReference type="NCBI Taxonomy" id="2682957"/>
    <lineage>
        <taxon>Eukaryota</taxon>
        <taxon>Fungi</taxon>
        <taxon>Dikarya</taxon>
        <taxon>Basidiomycota</taxon>
        <taxon>Agaricomycotina</taxon>
        <taxon>Agaricomycetes</taxon>
        <taxon>Agaricomycetidae</taxon>
        <taxon>Agaricales</taxon>
        <taxon>Marasmiineae</taxon>
        <taxon>Omphalotaceae</taxon>
        <taxon>Marasmiellus</taxon>
    </lineage>
</organism>
<dbReference type="InterPro" id="IPR032675">
    <property type="entry name" value="LRR_dom_sf"/>
</dbReference>